<gene>
    <name evidence="2" type="ORF">Agub_g12428</name>
</gene>
<reference evidence="2 3" key="1">
    <citation type="journal article" date="2021" name="Sci. Rep.">
        <title>Genome sequencing of the multicellular alga Astrephomene provides insights into convergent evolution of germ-soma differentiation.</title>
        <authorList>
            <person name="Yamashita S."/>
            <person name="Yamamoto K."/>
            <person name="Matsuzaki R."/>
            <person name="Suzuki S."/>
            <person name="Yamaguchi H."/>
            <person name="Hirooka S."/>
            <person name="Minakuchi Y."/>
            <person name="Miyagishima S."/>
            <person name="Kawachi M."/>
            <person name="Toyoda A."/>
            <person name="Nozaki H."/>
        </authorList>
    </citation>
    <scope>NUCLEOTIDE SEQUENCE [LARGE SCALE GENOMIC DNA]</scope>
    <source>
        <strain evidence="2 3">NIES-4017</strain>
    </source>
</reference>
<feature type="compositionally biased region" description="Polar residues" evidence="1">
    <location>
        <begin position="67"/>
        <end position="85"/>
    </location>
</feature>
<feature type="region of interest" description="Disordered" evidence="1">
    <location>
        <begin position="174"/>
        <end position="199"/>
    </location>
</feature>
<evidence type="ECO:0000313" key="3">
    <source>
        <dbReference type="Proteomes" id="UP001054857"/>
    </source>
</evidence>
<dbReference type="AlphaFoldDB" id="A0AAD3HRJ9"/>
<accession>A0AAD3HRJ9</accession>
<feature type="compositionally biased region" description="Polar residues" evidence="1">
    <location>
        <begin position="115"/>
        <end position="128"/>
    </location>
</feature>
<evidence type="ECO:0000313" key="2">
    <source>
        <dbReference type="EMBL" id="GFR50242.1"/>
    </source>
</evidence>
<protein>
    <submittedName>
        <fullName evidence="2">Uncharacterized protein</fullName>
    </submittedName>
</protein>
<dbReference type="EMBL" id="BMAR01000036">
    <property type="protein sequence ID" value="GFR50242.1"/>
    <property type="molecule type" value="Genomic_DNA"/>
</dbReference>
<dbReference type="Proteomes" id="UP001054857">
    <property type="component" value="Unassembled WGS sequence"/>
</dbReference>
<evidence type="ECO:0000256" key="1">
    <source>
        <dbReference type="SAM" id="MobiDB-lite"/>
    </source>
</evidence>
<comment type="caution">
    <text evidence="2">The sequence shown here is derived from an EMBL/GenBank/DDBJ whole genome shotgun (WGS) entry which is preliminary data.</text>
</comment>
<feature type="compositionally biased region" description="Basic and acidic residues" evidence="1">
    <location>
        <begin position="27"/>
        <end position="36"/>
    </location>
</feature>
<feature type="region of interest" description="Disordered" evidence="1">
    <location>
        <begin position="107"/>
        <end position="137"/>
    </location>
</feature>
<proteinExistence type="predicted"/>
<feature type="region of interest" description="Disordered" evidence="1">
    <location>
        <begin position="27"/>
        <end position="88"/>
    </location>
</feature>
<keyword evidence="3" id="KW-1185">Reference proteome</keyword>
<feature type="compositionally biased region" description="Basic residues" evidence="1">
    <location>
        <begin position="178"/>
        <end position="187"/>
    </location>
</feature>
<name>A0AAD3HRJ9_9CHLO</name>
<sequence>MAETMSFSDLDGQLRLVVLADYRPKASWSDRHHEEETTTYGPSTLKSRADDIRAINRPAGSPLHANATPSYQPGSSGRSFSTHASSAGAAIPSNHNILRSLGFELMGTEVPQPHPSTGRSTRSPQTQWEGAAASPAAAATLRYRDASPTPGATAAPGTRTRVLGLDLGFEPAFSSRPSAHHHPRHYGHLTTAGAPAESSSAGLTSSLVARMELLRAQLMRVSSTLAGVQERATMLSSSLDRSRAAVRNSSGFPAPPFVPTTSTIPAATHTLTSGATRAVAGAAAATAA</sequence>
<feature type="non-terminal residue" evidence="2">
    <location>
        <position position="288"/>
    </location>
</feature>
<organism evidence="2 3">
    <name type="scientific">Astrephomene gubernaculifera</name>
    <dbReference type="NCBI Taxonomy" id="47775"/>
    <lineage>
        <taxon>Eukaryota</taxon>
        <taxon>Viridiplantae</taxon>
        <taxon>Chlorophyta</taxon>
        <taxon>core chlorophytes</taxon>
        <taxon>Chlorophyceae</taxon>
        <taxon>CS clade</taxon>
        <taxon>Chlamydomonadales</taxon>
        <taxon>Astrephomenaceae</taxon>
        <taxon>Astrephomene</taxon>
    </lineage>
</organism>